<feature type="transmembrane region" description="Helical" evidence="14">
    <location>
        <begin position="129"/>
        <end position="149"/>
    </location>
</feature>
<keyword evidence="12" id="KW-0902">Two-component regulatory system</keyword>
<dbReference type="InterPro" id="IPR005467">
    <property type="entry name" value="His_kinase_dom"/>
</dbReference>
<dbReference type="GO" id="GO:0016301">
    <property type="term" value="F:kinase activity"/>
    <property type="evidence" value="ECO:0007669"/>
    <property type="project" value="UniProtKB-KW"/>
</dbReference>
<dbReference type="InterPro" id="IPR036097">
    <property type="entry name" value="HisK_dim/P_sf"/>
</dbReference>
<dbReference type="PROSITE" id="PS50885">
    <property type="entry name" value="HAMP"/>
    <property type="match status" value="1"/>
</dbReference>
<dbReference type="Proteomes" id="UP001519272">
    <property type="component" value="Unassembled WGS sequence"/>
</dbReference>
<comment type="catalytic activity">
    <reaction evidence="1">
        <text>ATP + protein L-histidine = ADP + protein N-phospho-L-histidine.</text>
        <dbReference type="EC" id="2.7.13.3"/>
    </reaction>
</comment>
<dbReference type="CDD" id="cd00082">
    <property type="entry name" value="HisKA"/>
    <property type="match status" value="1"/>
</dbReference>
<evidence type="ECO:0000313" key="18">
    <source>
        <dbReference type="Proteomes" id="UP001519272"/>
    </source>
</evidence>
<dbReference type="PROSITE" id="PS50109">
    <property type="entry name" value="HIS_KIN"/>
    <property type="match status" value="1"/>
</dbReference>
<dbReference type="SMART" id="SM00387">
    <property type="entry name" value="HATPase_c"/>
    <property type="match status" value="1"/>
</dbReference>
<dbReference type="Gene3D" id="3.30.565.10">
    <property type="entry name" value="Histidine kinase-like ATPase, C-terminal domain"/>
    <property type="match status" value="1"/>
</dbReference>
<dbReference type="SMART" id="SM00388">
    <property type="entry name" value="HisKA"/>
    <property type="match status" value="1"/>
</dbReference>
<dbReference type="EMBL" id="JAGGKG010000015">
    <property type="protein sequence ID" value="MBP1906443.1"/>
    <property type="molecule type" value="Genomic_DNA"/>
</dbReference>
<dbReference type="CDD" id="cd00075">
    <property type="entry name" value="HATPase"/>
    <property type="match status" value="1"/>
</dbReference>
<dbReference type="EC" id="2.7.13.3" evidence="3"/>
<dbReference type="PRINTS" id="PR00344">
    <property type="entry name" value="BCTRLSENSOR"/>
</dbReference>
<evidence type="ECO:0000256" key="13">
    <source>
        <dbReference type="ARBA" id="ARBA00023136"/>
    </source>
</evidence>
<dbReference type="PANTHER" id="PTHR45528">
    <property type="entry name" value="SENSOR HISTIDINE KINASE CPXA"/>
    <property type="match status" value="1"/>
</dbReference>
<evidence type="ECO:0000256" key="8">
    <source>
        <dbReference type="ARBA" id="ARBA00022741"/>
    </source>
</evidence>
<keyword evidence="18" id="KW-1185">Reference proteome</keyword>
<dbReference type="InterPro" id="IPR003594">
    <property type="entry name" value="HATPase_dom"/>
</dbReference>
<feature type="transmembrane region" description="Helical" evidence="14">
    <location>
        <begin position="6"/>
        <end position="25"/>
    </location>
</feature>
<dbReference type="InterPro" id="IPR004358">
    <property type="entry name" value="Sig_transdc_His_kin-like_C"/>
</dbReference>
<keyword evidence="8" id="KW-0547">Nucleotide-binding</keyword>
<dbReference type="PANTHER" id="PTHR45528:SF8">
    <property type="entry name" value="HISTIDINE KINASE"/>
    <property type="match status" value="1"/>
</dbReference>
<evidence type="ECO:0000256" key="5">
    <source>
        <dbReference type="ARBA" id="ARBA00022553"/>
    </source>
</evidence>
<dbReference type="SUPFAM" id="SSF55874">
    <property type="entry name" value="ATPase domain of HSP90 chaperone/DNA topoisomerase II/histidine kinase"/>
    <property type="match status" value="1"/>
</dbReference>
<evidence type="ECO:0000256" key="3">
    <source>
        <dbReference type="ARBA" id="ARBA00012438"/>
    </source>
</evidence>
<evidence type="ECO:0000259" key="15">
    <source>
        <dbReference type="PROSITE" id="PS50109"/>
    </source>
</evidence>
<evidence type="ECO:0000256" key="11">
    <source>
        <dbReference type="ARBA" id="ARBA00022989"/>
    </source>
</evidence>
<evidence type="ECO:0000256" key="12">
    <source>
        <dbReference type="ARBA" id="ARBA00023012"/>
    </source>
</evidence>
<dbReference type="InterPro" id="IPR003660">
    <property type="entry name" value="HAMP_dom"/>
</dbReference>
<feature type="domain" description="Histidine kinase" evidence="15">
    <location>
        <begin position="220"/>
        <end position="424"/>
    </location>
</feature>
<evidence type="ECO:0000256" key="2">
    <source>
        <dbReference type="ARBA" id="ARBA00004651"/>
    </source>
</evidence>
<keyword evidence="7 14" id="KW-0812">Transmembrane</keyword>
<accession>A0ABS4FV33</accession>
<comment type="caution">
    <text evidence="17">The sequence shown here is derived from an EMBL/GenBank/DDBJ whole genome shotgun (WGS) entry which is preliminary data.</text>
</comment>
<dbReference type="SUPFAM" id="SSF158472">
    <property type="entry name" value="HAMP domain-like"/>
    <property type="match status" value="1"/>
</dbReference>
<evidence type="ECO:0000259" key="16">
    <source>
        <dbReference type="PROSITE" id="PS50885"/>
    </source>
</evidence>
<dbReference type="InterPro" id="IPR003661">
    <property type="entry name" value="HisK_dim/P_dom"/>
</dbReference>
<sequence>MKLRSFLITLCGVGIIGIFVSFQFINVKVDHTLDMVAANRISQEVLQHWEHPAQGDYRDINYVFTVIDTHEQPRFKFNHPPSSTINITLHEALKNRDTILDVERNGQTLGKIIIQNNVQNQFQQTQQKLAIVLLVTFLLIFIIIFIYTMTLKQLIITPFNKLQHFAVQIAKGNLDLPLPMFRHNPFGAFTESFDIMREELAKAKQSEYEANRSKKELIATLSHDIKTPIASIKAISELMLLRTEDEKTTKQLTMIHTKAEQINILVTDMFHATLEELQELKVQVTEEYSSRLIPMIENMNFDEKLTYGPVPDCIVLIDSVRLQQVFDNVLSNAYKYASSPITITFAIEPEFLRIEIMDYGTGIPPEELPLLFNKFYRGSNTEGRHGAGLGMFISQYLMHQMQGKITCWNRQDGFTVCLKIRLTHI</sequence>
<evidence type="ECO:0000256" key="10">
    <source>
        <dbReference type="ARBA" id="ARBA00022840"/>
    </source>
</evidence>
<dbReference type="InterPro" id="IPR036890">
    <property type="entry name" value="HATPase_C_sf"/>
</dbReference>
<evidence type="ECO:0000256" key="14">
    <source>
        <dbReference type="SAM" id="Phobius"/>
    </source>
</evidence>
<keyword evidence="13 14" id="KW-0472">Membrane</keyword>
<name>A0ABS4FV33_9BACL</name>
<evidence type="ECO:0000256" key="9">
    <source>
        <dbReference type="ARBA" id="ARBA00022777"/>
    </source>
</evidence>
<keyword evidence="10" id="KW-0067">ATP-binding</keyword>
<keyword evidence="4" id="KW-1003">Cell membrane</keyword>
<dbReference type="Gene3D" id="6.10.340.10">
    <property type="match status" value="1"/>
</dbReference>
<dbReference type="InterPro" id="IPR050398">
    <property type="entry name" value="HssS/ArlS-like"/>
</dbReference>
<dbReference type="Pfam" id="PF02518">
    <property type="entry name" value="HATPase_c"/>
    <property type="match status" value="1"/>
</dbReference>
<dbReference type="RefSeq" id="WP_210090041.1">
    <property type="nucleotide sequence ID" value="NZ_JAGGKG010000015.1"/>
</dbReference>
<evidence type="ECO:0000313" key="17">
    <source>
        <dbReference type="EMBL" id="MBP1906443.1"/>
    </source>
</evidence>
<comment type="subcellular location">
    <subcellularLocation>
        <location evidence="2">Cell membrane</location>
        <topology evidence="2">Multi-pass membrane protein</topology>
    </subcellularLocation>
</comment>
<proteinExistence type="predicted"/>
<evidence type="ECO:0000256" key="7">
    <source>
        <dbReference type="ARBA" id="ARBA00022692"/>
    </source>
</evidence>
<keyword evidence="6" id="KW-0808">Transferase</keyword>
<keyword evidence="11 14" id="KW-1133">Transmembrane helix</keyword>
<protein>
    <recommendedName>
        <fullName evidence="3">histidine kinase</fullName>
        <ecNumber evidence="3">2.7.13.3</ecNumber>
    </recommendedName>
</protein>
<gene>
    <name evidence="17" type="ORF">J2Z32_003093</name>
</gene>
<dbReference type="SUPFAM" id="SSF47384">
    <property type="entry name" value="Homodimeric domain of signal transducing histidine kinase"/>
    <property type="match status" value="1"/>
</dbReference>
<keyword evidence="9 17" id="KW-0418">Kinase</keyword>
<dbReference type="Gene3D" id="1.10.287.130">
    <property type="match status" value="1"/>
</dbReference>
<evidence type="ECO:0000256" key="4">
    <source>
        <dbReference type="ARBA" id="ARBA00022475"/>
    </source>
</evidence>
<organism evidence="17 18">
    <name type="scientific">Paenibacillus turicensis</name>
    <dbReference type="NCBI Taxonomy" id="160487"/>
    <lineage>
        <taxon>Bacteria</taxon>
        <taxon>Bacillati</taxon>
        <taxon>Bacillota</taxon>
        <taxon>Bacilli</taxon>
        <taxon>Bacillales</taxon>
        <taxon>Paenibacillaceae</taxon>
        <taxon>Paenibacillus</taxon>
    </lineage>
</organism>
<dbReference type="Pfam" id="PF00512">
    <property type="entry name" value="HisKA"/>
    <property type="match status" value="1"/>
</dbReference>
<dbReference type="CDD" id="cd06225">
    <property type="entry name" value="HAMP"/>
    <property type="match status" value="1"/>
</dbReference>
<evidence type="ECO:0000256" key="1">
    <source>
        <dbReference type="ARBA" id="ARBA00000085"/>
    </source>
</evidence>
<evidence type="ECO:0000256" key="6">
    <source>
        <dbReference type="ARBA" id="ARBA00022679"/>
    </source>
</evidence>
<keyword evidence="5" id="KW-0597">Phosphoprotein</keyword>
<feature type="domain" description="HAMP" evidence="16">
    <location>
        <begin position="153"/>
        <end position="205"/>
    </location>
</feature>
<reference evidence="17 18" key="1">
    <citation type="submission" date="2021-03" db="EMBL/GenBank/DDBJ databases">
        <title>Genomic Encyclopedia of Type Strains, Phase IV (KMG-IV): sequencing the most valuable type-strain genomes for metagenomic binning, comparative biology and taxonomic classification.</title>
        <authorList>
            <person name="Goeker M."/>
        </authorList>
    </citation>
    <scope>NUCLEOTIDE SEQUENCE [LARGE SCALE GENOMIC DNA]</scope>
    <source>
        <strain evidence="17 18">DSM 14349</strain>
    </source>
</reference>